<dbReference type="RefSeq" id="WP_124145002.1">
    <property type="nucleotide sequence ID" value="NZ_CAWOKI010000062.1"/>
</dbReference>
<keyword evidence="11 13" id="KW-0456">Lyase</keyword>
<dbReference type="NCBIfam" id="NF003763">
    <property type="entry name" value="PRK05354.1"/>
    <property type="match status" value="1"/>
</dbReference>
<evidence type="ECO:0000256" key="2">
    <source>
        <dbReference type="ARBA" id="ARBA00001946"/>
    </source>
</evidence>
<dbReference type="InterPro" id="IPR040634">
    <property type="entry name" value="Arg_decarb_HB"/>
</dbReference>
<dbReference type="PANTHER" id="PTHR43295:SF9">
    <property type="entry name" value="BIOSYNTHETIC ARGININE DECARBOXYLASE"/>
    <property type="match status" value="1"/>
</dbReference>
<dbReference type="Gene3D" id="3.20.20.10">
    <property type="entry name" value="Alanine racemase"/>
    <property type="match status" value="1"/>
</dbReference>
<dbReference type="Pfam" id="PF02784">
    <property type="entry name" value="Orn_Arg_deC_N"/>
    <property type="match status" value="1"/>
</dbReference>
<dbReference type="PANTHER" id="PTHR43295">
    <property type="entry name" value="ARGININE DECARBOXYLASE"/>
    <property type="match status" value="1"/>
</dbReference>
<keyword evidence="21" id="KW-1185">Reference proteome</keyword>
<protein>
    <recommendedName>
        <fullName evidence="13">Biosynthetic arginine decarboxylase</fullName>
        <shortName evidence="13">ADC</shortName>
        <ecNumber evidence="13">4.1.1.19</ecNumber>
    </recommendedName>
</protein>
<evidence type="ECO:0000256" key="8">
    <source>
        <dbReference type="ARBA" id="ARBA00022898"/>
    </source>
</evidence>
<feature type="domain" description="Orn/DAP/Arg decarboxylase 2 N-terminal" evidence="17">
    <location>
        <begin position="128"/>
        <end position="376"/>
    </location>
</feature>
<dbReference type="GO" id="GO:0008792">
    <property type="term" value="F:arginine decarboxylase activity"/>
    <property type="evidence" value="ECO:0007669"/>
    <property type="project" value="UniProtKB-UniRule"/>
</dbReference>
<keyword evidence="8 13" id="KW-0663">Pyridoxal phosphate</keyword>
<evidence type="ECO:0000256" key="7">
    <source>
        <dbReference type="ARBA" id="ARBA00022842"/>
    </source>
</evidence>
<evidence type="ECO:0000259" key="17">
    <source>
        <dbReference type="Pfam" id="PF02784"/>
    </source>
</evidence>
<dbReference type="InterPro" id="IPR009006">
    <property type="entry name" value="Ala_racemase/Decarboxylase_C"/>
</dbReference>
<keyword evidence="6 13" id="KW-0210">Decarboxylase</keyword>
<evidence type="ECO:0000259" key="18">
    <source>
        <dbReference type="Pfam" id="PF17810"/>
    </source>
</evidence>
<comment type="cofactor">
    <cofactor evidence="2 13">
        <name>Mg(2+)</name>
        <dbReference type="ChEBI" id="CHEBI:18420"/>
    </cofactor>
</comment>
<comment type="function">
    <text evidence="3 13">Catalyzes the biosynthesis of agmatine from arginine.</text>
</comment>
<keyword evidence="10 13" id="KW-0620">Polyamine biosynthesis</keyword>
<gene>
    <name evidence="13" type="primary">speA</name>
    <name evidence="20" type="ORF">D5R40_08960</name>
</gene>
<dbReference type="InterPro" id="IPR002985">
    <property type="entry name" value="Arg_decrbxlase"/>
</dbReference>
<evidence type="ECO:0000256" key="6">
    <source>
        <dbReference type="ARBA" id="ARBA00022793"/>
    </source>
</evidence>
<keyword evidence="9 13" id="KW-0745">Spermidine biosynthesis</keyword>
<keyword evidence="7 13" id="KW-0460">Magnesium</keyword>
<dbReference type="EMBL" id="RCBY01000036">
    <property type="protein sequence ID" value="RQH47238.1"/>
    <property type="molecule type" value="Genomic_DNA"/>
</dbReference>
<comment type="caution">
    <text evidence="20">The sequence shown here is derived from an EMBL/GenBank/DDBJ whole genome shotgun (WGS) entry which is preliminary data.</text>
</comment>
<dbReference type="GO" id="GO:0006527">
    <property type="term" value="P:L-arginine catabolic process"/>
    <property type="evidence" value="ECO:0007669"/>
    <property type="project" value="InterPro"/>
</dbReference>
<feature type="modified residue" description="N6-(pyridoxal phosphate)lysine" evidence="13 14">
    <location>
        <position position="135"/>
    </location>
</feature>
<dbReference type="OrthoDB" id="9802658at2"/>
<dbReference type="FunFam" id="3.20.20.10:FF:000001">
    <property type="entry name" value="Biosynthetic arginine decarboxylase"/>
    <property type="match status" value="1"/>
</dbReference>
<dbReference type="InterPro" id="IPR022644">
    <property type="entry name" value="De-COase2_N"/>
</dbReference>
<dbReference type="FunFam" id="1.20.58.930:FF:000002">
    <property type="entry name" value="Biosynthetic arginine decarboxylase"/>
    <property type="match status" value="1"/>
</dbReference>
<evidence type="ECO:0000256" key="12">
    <source>
        <dbReference type="ARBA" id="ARBA00049309"/>
    </source>
</evidence>
<evidence type="ECO:0000256" key="13">
    <source>
        <dbReference type="HAMAP-Rule" id="MF_01417"/>
    </source>
</evidence>
<dbReference type="InterPro" id="IPR000183">
    <property type="entry name" value="Orn/DAP/Arg_de-COase"/>
</dbReference>
<feature type="active site" description="Proton donor" evidence="15">
    <location>
        <position position="533"/>
    </location>
</feature>
<evidence type="ECO:0000259" key="19">
    <source>
        <dbReference type="Pfam" id="PF17944"/>
    </source>
</evidence>
<comment type="similarity">
    <text evidence="4 13">Belongs to the Orn/Lys/Arg decarboxylase class-II family. SpeA subfamily.</text>
</comment>
<evidence type="ECO:0000256" key="16">
    <source>
        <dbReference type="SAM" id="MobiDB-lite"/>
    </source>
</evidence>
<dbReference type="PIRSF" id="PIRSF001336">
    <property type="entry name" value="Arg_decrbxlase"/>
    <property type="match status" value="1"/>
</dbReference>
<dbReference type="GO" id="GO:0033388">
    <property type="term" value="P:putrescine biosynthetic process from arginine"/>
    <property type="evidence" value="ECO:0007669"/>
    <property type="project" value="UniProtKB-ARBA"/>
</dbReference>
<dbReference type="Pfam" id="PF17944">
    <property type="entry name" value="Arg_decarbox_C"/>
    <property type="match status" value="1"/>
</dbReference>
<dbReference type="Gene3D" id="1.20.58.930">
    <property type="match status" value="1"/>
</dbReference>
<dbReference type="PRINTS" id="PR01180">
    <property type="entry name" value="ARGDCRBXLASE"/>
</dbReference>
<dbReference type="NCBIfam" id="TIGR01273">
    <property type="entry name" value="speA"/>
    <property type="match status" value="1"/>
</dbReference>
<keyword evidence="5 13" id="KW-0479">Metal-binding</keyword>
<dbReference type="Proteomes" id="UP000269154">
    <property type="component" value="Unassembled WGS sequence"/>
</dbReference>
<dbReference type="GO" id="GO:0008295">
    <property type="term" value="P:spermidine biosynthetic process"/>
    <property type="evidence" value="ECO:0007669"/>
    <property type="project" value="UniProtKB-UniRule"/>
</dbReference>
<evidence type="ECO:0000256" key="11">
    <source>
        <dbReference type="ARBA" id="ARBA00023239"/>
    </source>
</evidence>
<feature type="compositionally biased region" description="Low complexity" evidence="16">
    <location>
        <begin position="10"/>
        <end position="21"/>
    </location>
</feature>
<evidence type="ECO:0000256" key="5">
    <source>
        <dbReference type="ARBA" id="ARBA00022723"/>
    </source>
</evidence>
<dbReference type="GO" id="GO:0046872">
    <property type="term" value="F:metal ion binding"/>
    <property type="evidence" value="ECO:0007669"/>
    <property type="project" value="UniProtKB-KW"/>
</dbReference>
<feature type="domain" description="Arginine decarboxylase C-terminal helical" evidence="19">
    <location>
        <begin position="635"/>
        <end position="688"/>
    </location>
</feature>
<dbReference type="Pfam" id="PF17810">
    <property type="entry name" value="Arg_decarb_HB"/>
    <property type="match status" value="1"/>
</dbReference>
<evidence type="ECO:0000256" key="3">
    <source>
        <dbReference type="ARBA" id="ARBA00002257"/>
    </source>
</evidence>
<dbReference type="PROSITE" id="PS00878">
    <property type="entry name" value="ODR_DC_2_1"/>
    <property type="match status" value="1"/>
</dbReference>
<dbReference type="HAMAP" id="MF_01417">
    <property type="entry name" value="SpeA"/>
    <property type="match status" value="1"/>
</dbReference>
<comment type="catalytic activity">
    <reaction evidence="12 13">
        <text>L-arginine + H(+) = agmatine + CO2</text>
        <dbReference type="Rhea" id="RHEA:17641"/>
        <dbReference type="ChEBI" id="CHEBI:15378"/>
        <dbReference type="ChEBI" id="CHEBI:16526"/>
        <dbReference type="ChEBI" id="CHEBI:32682"/>
        <dbReference type="ChEBI" id="CHEBI:58145"/>
        <dbReference type="EC" id="4.1.1.19"/>
    </reaction>
</comment>
<evidence type="ECO:0000256" key="1">
    <source>
        <dbReference type="ARBA" id="ARBA00001933"/>
    </source>
</evidence>
<reference evidence="20 21" key="1">
    <citation type="journal article" date="2018" name="ACS Chem. Biol.">
        <title>Ketoreductase domain dysfunction expands chemodiversity: malyngamide biosynthesis in the cyanobacterium Okeania hirsuta.</title>
        <authorList>
            <person name="Moss N.A."/>
            <person name="Leao T."/>
            <person name="Rankin M."/>
            <person name="McCullough T.M."/>
            <person name="Qu P."/>
            <person name="Korobeynikov A."/>
            <person name="Smith J.L."/>
            <person name="Gerwick L."/>
            <person name="Gerwick W.H."/>
        </authorList>
    </citation>
    <scope>NUCLEOTIDE SEQUENCE [LARGE SCALE GENOMIC DNA]</scope>
    <source>
        <strain evidence="20 21">PAB10Feb10-1</strain>
    </source>
</reference>
<evidence type="ECO:0000256" key="4">
    <source>
        <dbReference type="ARBA" id="ARBA00008357"/>
    </source>
</evidence>
<dbReference type="EC" id="4.1.1.19" evidence="13"/>
<dbReference type="Gene3D" id="2.40.37.10">
    <property type="entry name" value="Lyase, Ornithine Decarboxylase, Chain A, domain 1"/>
    <property type="match status" value="1"/>
</dbReference>
<comment type="pathway">
    <text evidence="13">Amine and polyamine biosynthesis; agmatine biosynthesis; agmatine from L-arginine: step 1/1.</text>
</comment>
<accession>A0A3N6NQU5</accession>
<sequence>MDLQSTINQNTSDISNNTSLTNTSKTEIERINSQQKKVWTIEDSEKLYRIQGWGNPYFSINSAGHITVSPKGDLGGSIDLFELIESIKQRNIGLPLIIRFSDILEDRIERLNACFSKAIARYKYKNIYRGVFPVKCNQNRQLVEEIVKFGKPHKFGLEAGSKPELLIAIATLNTPDSLIICNGYKDREYIETAMLAQRLGKTPIIVIEQVEEVQLVIEASRKLNIKPVVGVRVKLSTKGIGRWAGTTGDRAKFGLGIPEIIQVVNQLKNADILDSLQLLHFHIGSQISSISVIKDAIREASQIYVELAQLGANMKYLDVGGGLAVDYDGSKSKFYASKNYDMQNYANDIVAEVKEACEEKNILPPILVSESGRAVASHQSVLIFDVLGVSQVPKEEPKIVGKEEHLILQNLYETYQSINKNNYQEAYHDAIQFKEESISLFNFGYLSISDRAKVEQLYWGCFQKIQEILKGSEYIPDDLEELEKIMASIYYINLSVFQSAPDSWAINQLFPIMPIHRLDEEPTERAILADLTCDSDGKIEKFIDLRDVKSLLELHPLQTQVSEKYSEHFASQTLENSSKEIASIFKPYYLAMFLGGAYQEIMGNLHNLFGDVNVLHIKLTPSGYKIEHVVKGDTMTEVLNYVQYNSDGLVESIRRQTEQALQEEKITIKESRMLLQNYENSLSSYTYLI</sequence>
<dbReference type="InterPro" id="IPR022653">
    <property type="entry name" value="De-COase2_pyr-phos_BS"/>
</dbReference>
<dbReference type="PRINTS" id="PR01179">
    <property type="entry name" value="ODADCRBXLASE"/>
</dbReference>
<feature type="domain" description="Arginine decarboxylase helical bundle" evidence="18">
    <location>
        <begin position="402"/>
        <end position="483"/>
    </location>
</feature>
<dbReference type="CDD" id="cd06830">
    <property type="entry name" value="PLPDE_III_ADC"/>
    <property type="match status" value="1"/>
</dbReference>
<name>A0A3N6NQU5_9CYAN</name>
<dbReference type="AlphaFoldDB" id="A0A3N6NQU5"/>
<evidence type="ECO:0000256" key="10">
    <source>
        <dbReference type="ARBA" id="ARBA00023115"/>
    </source>
</evidence>
<organism evidence="20 21">
    <name type="scientific">Okeania hirsuta</name>
    <dbReference type="NCBI Taxonomy" id="1458930"/>
    <lineage>
        <taxon>Bacteria</taxon>
        <taxon>Bacillati</taxon>
        <taxon>Cyanobacteriota</taxon>
        <taxon>Cyanophyceae</taxon>
        <taxon>Oscillatoriophycideae</taxon>
        <taxon>Oscillatoriales</taxon>
        <taxon>Microcoleaceae</taxon>
        <taxon>Okeania</taxon>
    </lineage>
</organism>
<comment type="cofactor">
    <cofactor evidence="1 13 14">
        <name>pyridoxal 5'-phosphate</name>
        <dbReference type="ChEBI" id="CHEBI:597326"/>
    </cofactor>
</comment>
<evidence type="ECO:0000313" key="20">
    <source>
        <dbReference type="EMBL" id="RQH47238.1"/>
    </source>
</evidence>
<dbReference type="SUPFAM" id="SSF51419">
    <property type="entry name" value="PLP-binding barrel"/>
    <property type="match status" value="1"/>
</dbReference>
<dbReference type="UniPathway" id="UPA00186">
    <property type="reaction ID" value="UER00284"/>
</dbReference>
<feature type="binding site" evidence="13">
    <location>
        <begin position="317"/>
        <end position="327"/>
    </location>
    <ligand>
        <name>substrate</name>
    </ligand>
</feature>
<dbReference type="InterPro" id="IPR029066">
    <property type="entry name" value="PLP-binding_barrel"/>
</dbReference>
<dbReference type="InterPro" id="IPR041128">
    <property type="entry name" value="Arg_decarbox_C"/>
</dbReference>
<dbReference type="Gene3D" id="1.10.287.3440">
    <property type="match status" value="1"/>
</dbReference>
<evidence type="ECO:0000256" key="14">
    <source>
        <dbReference type="PIRSR" id="PIRSR001336-50"/>
    </source>
</evidence>
<feature type="region of interest" description="Disordered" evidence="16">
    <location>
        <begin position="1"/>
        <end position="21"/>
    </location>
</feature>
<evidence type="ECO:0000256" key="15">
    <source>
        <dbReference type="PIRSR" id="PIRSR600183-50"/>
    </source>
</evidence>
<evidence type="ECO:0000313" key="21">
    <source>
        <dbReference type="Proteomes" id="UP000269154"/>
    </source>
</evidence>
<proteinExistence type="inferred from homology"/>
<evidence type="ECO:0000256" key="9">
    <source>
        <dbReference type="ARBA" id="ARBA00023066"/>
    </source>
</evidence>